<accession>A0AAU1M190</accession>
<feature type="domain" description="Methyltransferase type 11" evidence="1">
    <location>
        <begin position="37"/>
        <end position="132"/>
    </location>
</feature>
<keyword evidence="2" id="KW-0808">Transferase</keyword>
<dbReference type="PANTHER" id="PTHR43861">
    <property type="entry name" value="TRANS-ACONITATE 2-METHYLTRANSFERASE-RELATED"/>
    <property type="match status" value="1"/>
</dbReference>
<dbReference type="SUPFAM" id="SSF53335">
    <property type="entry name" value="S-adenosyl-L-methionine-dependent methyltransferases"/>
    <property type="match status" value="1"/>
</dbReference>
<dbReference type="GO" id="GO:0008757">
    <property type="term" value="F:S-adenosylmethionine-dependent methyltransferase activity"/>
    <property type="evidence" value="ECO:0007669"/>
    <property type="project" value="InterPro"/>
</dbReference>
<proteinExistence type="predicted"/>
<evidence type="ECO:0000259" key="1">
    <source>
        <dbReference type="Pfam" id="PF08241"/>
    </source>
</evidence>
<dbReference type="CDD" id="cd02440">
    <property type="entry name" value="AdoMet_MTases"/>
    <property type="match status" value="1"/>
</dbReference>
<dbReference type="GO" id="GO:0032259">
    <property type="term" value="P:methylation"/>
    <property type="evidence" value="ECO:0007669"/>
    <property type="project" value="UniProtKB-KW"/>
</dbReference>
<organism evidence="2">
    <name type="scientific">Streptomyces sp. NBC_00148</name>
    <dbReference type="NCBI Taxonomy" id="2903626"/>
    <lineage>
        <taxon>Bacteria</taxon>
        <taxon>Bacillati</taxon>
        <taxon>Actinomycetota</taxon>
        <taxon>Actinomycetes</taxon>
        <taxon>Kitasatosporales</taxon>
        <taxon>Streptomycetaceae</taxon>
        <taxon>Streptomyces</taxon>
    </lineage>
</organism>
<dbReference type="Gene3D" id="3.40.50.150">
    <property type="entry name" value="Vaccinia Virus protein VP39"/>
    <property type="match status" value="1"/>
</dbReference>
<sequence length="196" mass="21069">MNTDHAELCASPGWAAHLHDEVLPLAIGRSELGEELLEVGPGPGAATDWLRTRVSRLVAVEIETEAAARLSERFAGTNVEVRQGSGTALEFTDDSFDSAASFTMLHHVPTTALQNLLLAEILRVLRPGGVLVGADSLPSQSLHAFHEDDVYNPVEPATFLVRLQTLGYVDITLGVGSRLTFSAHKPPVRLSELSEP</sequence>
<dbReference type="Pfam" id="PF08241">
    <property type="entry name" value="Methyltransf_11"/>
    <property type="match status" value="1"/>
</dbReference>
<gene>
    <name evidence="2" type="ORF">OG222_30840</name>
</gene>
<dbReference type="InterPro" id="IPR013216">
    <property type="entry name" value="Methyltransf_11"/>
</dbReference>
<protein>
    <submittedName>
        <fullName evidence="2">Class I SAM-dependent methyltransferase</fullName>
    </submittedName>
</protein>
<reference evidence="2" key="1">
    <citation type="submission" date="2022-10" db="EMBL/GenBank/DDBJ databases">
        <title>The complete genomes of actinobacterial strains from the NBC collection.</title>
        <authorList>
            <person name="Joergensen T.S."/>
            <person name="Alvarez Arevalo M."/>
            <person name="Sterndorff E.B."/>
            <person name="Faurdal D."/>
            <person name="Vuksanovic O."/>
            <person name="Mourched A.-S."/>
            <person name="Charusanti P."/>
            <person name="Shaw S."/>
            <person name="Blin K."/>
            <person name="Weber T."/>
        </authorList>
    </citation>
    <scope>NUCLEOTIDE SEQUENCE</scope>
    <source>
        <strain evidence="2">NBC_00148</strain>
    </source>
</reference>
<dbReference type="GO" id="GO:0017000">
    <property type="term" value="P:antibiotic biosynthetic process"/>
    <property type="evidence" value="ECO:0007669"/>
    <property type="project" value="UniProtKB-ARBA"/>
</dbReference>
<dbReference type="InterPro" id="IPR029063">
    <property type="entry name" value="SAM-dependent_MTases_sf"/>
</dbReference>
<keyword evidence="2" id="KW-0489">Methyltransferase</keyword>
<name>A0AAU1M190_9ACTN</name>
<dbReference type="EMBL" id="CP108169">
    <property type="protein sequence ID" value="WTQ77260.1"/>
    <property type="molecule type" value="Genomic_DNA"/>
</dbReference>
<evidence type="ECO:0000313" key="2">
    <source>
        <dbReference type="EMBL" id="WTQ77260.1"/>
    </source>
</evidence>
<dbReference type="AlphaFoldDB" id="A0AAU1M190"/>